<dbReference type="Pfam" id="PF01161">
    <property type="entry name" value="PBP"/>
    <property type="match status" value="1"/>
</dbReference>
<evidence type="ECO:0000313" key="13">
    <source>
        <dbReference type="Proteomes" id="UP001274896"/>
    </source>
</evidence>
<dbReference type="GO" id="GO:0005762">
    <property type="term" value="C:mitochondrial large ribosomal subunit"/>
    <property type="evidence" value="ECO:0007669"/>
    <property type="project" value="TreeGrafter"/>
</dbReference>
<evidence type="ECO:0000259" key="11">
    <source>
        <dbReference type="Pfam" id="PF09004"/>
    </source>
</evidence>
<evidence type="ECO:0000313" key="12">
    <source>
        <dbReference type="EMBL" id="KAK3529148.1"/>
    </source>
</evidence>
<feature type="domain" description="Alkylated DNA repair protein AlkB homologue 8 N-terminal" evidence="11">
    <location>
        <begin position="333"/>
        <end position="374"/>
    </location>
</feature>
<dbReference type="GO" id="GO:0016706">
    <property type="term" value="F:2-oxoglutarate-dependent dioxygenase activity"/>
    <property type="evidence" value="ECO:0007669"/>
    <property type="project" value="InterPro"/>
</dbReference>
<name>A0AAE0QQZ3_9TELE</name>
<keyword evidence="6" id="KW-0687">Ribonucleoprotein</keyword>
<feature type="domain" description="Reverse transcriptase" evidence="10">
    <location>
        <begin position="233"/>
        <end position="311"/>
    </location>
</feature>
<dbReference type="InterPro" id="IPR008914">
    <property type="entry name" value="PEBP"/>
</dbReference>
<dbReference type="Proteomes" id="UP001274896">
    <property type="component" value="Unassembled WGS sequence"/>
</dbReference>
<keyword evidence="4" id="KW-0175">Coiled coil</keyword>
<dbReference type="InterPro" id="IPR036610">
    <property type="entry name" value="PEBP-like_sf"/>
</dbReference>
<dbReference type="PANTHER" id="PTHR11362">
    <property type="entry name" value="PHOSPHATIDYLETHANOLAMINE-BINDING PROTEIN"/>
    <property type="match status" value="1"/>
</dbReference>
<comment type="similarity">
    <text evidence="7">Belongs to the phosphatidylethanolamine-binding protein family. Mitochondrion-specific ribosomal protein mL38 subfamily.</text>
</comment>
<dbReference type="Gene3D" id="3.90.280.10">
    <property type="entry name" value="PEBP-like"/>
    <property type="match status" value="2"/>
</dbReference>
<sequence length="630" mass="72888">MALHRTVARVLRIGTDLGVKNKARHFKTAAVLCRRTAPLGPMPNEDIDWNNLEALEKYCSYTRYLQIAEEASNKDVWWKTYRKHVEQKSDNDFKPVDIGLPHCRPSWLKETRERRKVIKENKKNPELERAARLRTFRIPLDEVKQEWEKTNGPYHIHRLAEHYGIYRDLFPMAYFVPRVMLRVAYGDDKDAMVHYGNHLSPSQASSAPHISFEAEENSLWTLLLTSPALLRDKLFQLNVPDSMCSWITDFLTDRRQFVRLGTHVSDLQHISTGSPQGCVLSPLLFSLYTNGCTSDHQSVKLLKFADDTTLIGLISDGDESAYRGTTITKELKWEQNIRSLTKKAQQRMYFLRQLKKFLLPVKMLVNFYTAIIESVLTSSITVWFAAATARDKAKLQRVIHSAEKVIGCSLPSLQELYVSRSRRAAKIAADPSHPGNELFRSLPSGKRLRSIRTRTSRHKNSFFPTAVSLLNNEHLQDGEQEYVHWLVGNIPGNAVISGEEISHYLAPFPAKGTGFHRYIFILFKQEAAVDFSSDIRPKPCYSLQQRSFKTLDFYRKHEDQITPAGLAFFQSQWDNSVTSTFHTLFNMREPVFEYDRPPVYHPPQKKYPHGQPLRYMDRYRGRKEHTHGIY</sequence>
<dbReference type="InterPro" id="IPR035810">
    <property type="entry name" value="PEBP_euk"/>
</dbReference>
<dbReference type="CDD" id="cd00866">
    <property type="entry name" value="PEBP_euk"/>
    <property type="match status" value="1"/>
</dbReference>
<evidence type="ECO:0000256" key="5">
    <source>
        <dbReference type="ARBA" id="ARBA00023128"/>
    </source>
</evidence>
<keyword evidence="3" id="KW-0689">Ribosomal protein</keyword>
<comment type="caution">
    <text evidence="12">The sequence shown here is derived from an EMBL/GenBank/DDBJ whole genome shotgun (WGS) entry which is preliminary data.</text>
</comment>
<dbReference type="AlphaFoldDB" id="A0AAE0QQZ3"/>
<evidence type="ECO:0000259" key="10">
    <source>
        <dbReference type="Pfam" id="PF00078"/>
    </source>
</evidence>
<proteinExistence type="inferred from homology"/>
<evidence type="ECO:0000256" key="8">
    <source>
        <dbReference type="ARBA" id="ARBA00039444"/>
    </source>
</evidence>
<reference evidence="12" key="1">
    <citation type="submission" date="2023-06" db="EMBL/GenBank/DDBJ databases">
        <title>Male Hemibagrus guttatus genome.</title>
        <authorList>
            <person name="Bian C."/>
        </authorList>
    </citation>
    <scope>NUCLEOTIDE SEQUENCE</scope>
    <source>
        <strain evidence="12">Male_cb2023</strain>
        <tissue evidence="12">Muscle</tissue>
    </source>
</reference>
<evidence type="ECO:0000256" key="2">
    <source>
        <dbReference type="ARBA" id="ARBA00022946"/>
    </source>
</evidence>
<evidence type="ECO:0000256" key="4">
    <source>
        <dbReference type="ARBA" id="ARBA00023054"/>
    </source>
</evidence>
<evidence type="ECO:0000256" key="1">
    <source>
        <dbReference type="ARBA" id="ARBA00004173"/>
    </source>
</evidence>
<keyword evidence="13" id="KW-1185">Reference proteome</keyword>
<accession>A0AAE0QQZ3</accession>
<dbReference type="InterPro" id="IPR015095">
    <property type="entry name" value="AlkB_hom8_N"/>
</dbReference>
<dbReference type="GO" id="GO:0008168">
    <property type="term" value="F:methyltransferase activity"/>
    <property type="evidence" value="ECO:0007669"/>
    <property type="project" value="InterPro"/>
</dbReference>
<dbReference type="SUPFAM" id="SSF49777">
    <property type="entry name" value="PEBP-like"/>
    <property type="match status" value="2"/>
</dbReference>
<evidence type="ECO:0000256" key="9">
    <source>
        <dbReference type="ARBA" id="ARBA00041206"/>
    </source>
</evidence>
<organism evidence="12 13">
    <name type="scientific">Hemibagrus guttatus</name>
    <dbReference type="NCBI Taxonomy" id="175788"/>
    <lineage>
        <taxon>Eukaryota</taxon>
        <taxon>Metazoa</taxon>
        <taxon>Chordata</taxon>
        <taxon>Craniata</taxon>
        <taxon>Vertebrata</taxon>
        <taxon>Euteleostomi</taxon>
        <taxon>Actinopterygii</taxon>
        <taxon>Neopterygii</taxon>
        <taxon>Teleostei</taxon>
        <taxon>Ostariophysi</taxon>
        <taxon>Siluriformes</taxon>
        <taxon>Bagridae</taxon>
        <taxon>Hemibagrus</taxon>
    </lineage>
</organism>
<dbReference type="Pfam" id="PF00078">
    <property type="entry name" value="RVT_1"/>
    <property type="match status" value="1"/>
</dbReference>
<keyword evidence="5" id="KW-0496">Mitochondrion</keyword>
<dbReference type="PANTHER" id="PTHR11362:SF133">
    <property type="entry name" value="LARGE RIBOSOMAL SUBUNIT PROTEIN ML38"/>
    <property type="match status" value="1"/>
</dbReference>
<dbReference type="Pfam" id="PF09004">
    <property type="entry name" value="ALKBH8_N"/>
    <property type="match status" value="1"/>
</dbReference>
<comment type="subcellular location">
    <subcellularLocation>
        <location evidence="1">Mitochondrion</location>
    </subcellularLocation>
</comment>
<keyword evidence="2" id="KW-0809">Transit peptide</keyword>
<gene>
    <name evidence="12" type="ORF">QTP70_018103</name>
</gene>
<protein>
    <recommendedName>
        <fullName evidence="8">Large ribosomal subunit protein mL38</fullName>
    </recommendedName>
    <alternativeName>
        <fullName evidence="9">39S ribosomal protein L38, mitochondrial</fullName>
    </alternativeName>
</protein>
<evidence type="ECO:0000256" key="6">
    <source>
        <dbReference type="ARBA" id="ARBA00023274"/>
    </source>
</evidence>
<dbReference type="InterPro" id="IPR000477">
    <property type="entry name" value="RT_dom"/>
</dbReference>
<dbReference type="EMBL" id="JAUCMX010000012">
    <property type="protein sequence ID" value="KAK3529148.1"/>
    <property type="molecule type" value="Genomic_DNA"/>
</dbReference>
<evidence type="ECO:0000256" key="3">
    <source>
        <dbReference type="ARBA" id="ARBA00022980"/>
    </source>
</evidence>
<evidence type="ECO:0000256" key="7">
    <source>
        <dbReference type="ARBA" id="ARBA00038016"/>
    </source>
</evidence>